<dbReference type="OMA" id="HGPRTRI"/>
<accession>A0A3B6MRU6</accession>
<evidence type="ECO:0000256" key="1">
    <source>
        <dbReference type="SAM" id="MobiDB-lite"/>
    </source>
</evidence>
<feature type="region of interest" description="Disordered" evidence="1">
    <location>
        <begin position="1"/>
        <end position="63"/>
    </location>
</feature>
<keyword evidence="3" id="KW-1185">Reference proteome</keyword>
<dbReference type="STRING" id="4565.A0A3B6MRU6"/>
<dbReference type="PANTHER" id="PTHR35502">
    <property type="entry name" value="PROTEIN MICROTUBULE BINDING PROTEIN 2C"/>
    <property type="match status" value="1"/>
</dbReference>
<gene>
    <name evidence="2" type="primary">LOC123121820</name>
</gene>
<protein>
    <submittedName>
        <fullName evidence="2">Uncharacterized protein</fullName>
    </submittedName>
</protein>
<name>A0A3B6MRU6_WHEAT</name>
<dbReference type="EnsemblPlants" id="TraesCS5D02G259800.1">
    <property type="protein sequence ID" value="TraesCS5D02G259800.1"/>
    <property type="gene ID" value="TraesCS5D02G259800"/>
</dbReference>
<dbReference type="Proteomes" id="UP000019116">
    <property type="component" value="Chromosome 5D"/>
</dbReference>
<reference evidence="2" key="2">
    <citation type="submission" date="2018-10" db="UniProtKB">
        <authorList>
            <consortium name="EnsemblPlants"/>
        </authorList>
    </citation>
    <scope>IDENTIFICATION</scope>
</reference>
<dbReference type="GO" id="GO:0010497">
    <property type="term" value="P:plasmodesmata-mediated intercellular transport"/>
    <property type="evidence" value="ECO:0007669"/>
    <property type="project" value="InterPro"/>
</dbReference>
<dbReference type="PANTHER" id="PTHR35502:SF1">
    <property type="entry name" value="OS09G0476000 PROTEIN"/>
    <property type="match status" value="1"/>
</dbReference>
<evidence type="ECO:0000313" key="3">
    <source>
        <dbReference type="Proteomes" id="UP000019116"/>
    </source>
</evidence>
<dbReference type="SMR" id="A0A3B6MRU6"/>
<reference evidence="2" key="1">
    <citation type="submission" date="2018-08" db="EMBL/GenBank/DDBJ databases">
        <authorList>
            <person name="Rossello M."/>
        </authorList>
    </citation>
    <scope>NUCLEOTIDE SEQUENCE [LARGE SCALE GENOMIC DNA]</scope>
    <source>
        <strain evidence="2">cv. Chinese Spring</strain>
    </source>
</reference>
<dbReference type="InterPro" id="IPR040289">
    <property type="entry name" value="MBP2C"/>
</dbReference>
<organism evidence="2">
    <name type="scientific">Triticum aestivum</name>
    <name type="common">Wheat</name>
    <dbReference type="NCBI Taxonomy" id="4565"/>
    <lineage>
        <taxon>Eukaryota</taxon>
        <taxon>Viridiplantae</taxon>
        <taxon>Streptophyta</taxon>
        <taxon>Embryophyta</taxon>
        <taxon>Tracheophyta</taxon>
        <taxon>Spermatophyta</taxon>
        <taxon>Magnoliopsida</taxon>
        <taxon>Liliopsida</taxon>
        <taxon>Poales</taxon>
        <taxon>Poaceae</taxon>
        <taxon>BOP clade</taxon>
        <taxon>Pooideae</taxon>
        <taxon>Triticodae</taxon>
        <taxon>Triticeae</taxon>
        <taxon>Triticinae</taxon>
        <taxon>Triticum</taxon>
    </lineage>
</organism>
<evidence type="ECO:0000313" key="2">
    <source>
        <dbReference type="EnsemblPlants" id="TraesCS5D02G259800.1"/>
    </source>
</evidence>
<dbReference type="GO" id="GO:0008017">
    <property type="term" value="F:microtubule binding"/>
    <property type="evidence" value="ECO:0007669"/>
    <property type="project" value="InterPro"/>
</dbReference>
<dbReference type="Gramene" id="TraesCS5D03G0597600.1">
    <property type="protein sequence ID" value="TraesCS5D03G0597600.1.CDS"/>
    <property type="gene ID" value="TraesCS5D03G0597600"/>
</dbReference>
<dbReference type="PaxDb" id="4565-Traes_5DL_8969F6927.1"/>
<dbReference type="GeneID" id="123121820"/>
<proteinExistence type="predicted"/>
<dbReference type="RefSeq" id="XP_044397821.1">
    <property type="nucleotide sequence ID" value="XM_044541886.1"/>
</dbReference>
<dbReference type="AlphaFoldDB" id="A0A3B6MRU6"/>
<sequence length="291" mass="32236">MAEKPAGPASRSRIRGGLAPSAPSSRRVVSMAYTAAPHQAKKVPEPKVVKPTRTTPAKRRQQLDQAQKQREELAALQEQLSGLQCKLLEKDEALRSAENLIGRVSAANEEVDELRSQLNDKESLVESTGSELHGAKIMLAEKQAALEKLEWEAKMSSTKVEELEVDVASMDVEISALMKVFRKITENNRASHPTERSDDSSLECEPVQLDDTVGDIDTEKMEQEMSAYVTALAAAKDNPTEEFLKAVTEARLRLQAFVLLTCLDNIDPCSVPTAQSSSREARQKQFRHWVI</sequence>
<dbReference type="Gramene" id="TraesCS5D02G259800.1">
    <property type="protein sequence ID" value="TraesCS5D02G259800.1"/>
    <property type="gene ID" value="TraesCS5D02G259800"/>
</dbReference>
<dbReference type="KEGG" id="taes:123121820"/>